<dbReference type="Proteomes" id="UP000789390">
    <property type="component" value="Unassembled WGS sequence"/>
</dbReference>
<evidence type="ECO:0000313" key="3">
    <source>
        <dbReference type="Proteomes" id="UP000789390"/>
    </source>
</evidence>
<sequence>MANLYTQEQNLNYILFYVEYCGRLFRVPINSKEFETRIKQVHVMHAFVADDTLRLEFVKKVQAKIAENDPKFLSFEIIRKEEATKLKLVPSTSGSNRALSPMPKAAQANNHVDKKRSAIPRNNLAPVNEEINGQSNSGAAAVAGTSGAGVQRWTFDEVSTLLECYAIYEPSFFQEVGKNSHFVGKEMEKRGVKTTAEGYSVKFAAMKKRFNELNYQNLDGEKGRRVQ</sequence>
<gene>
    <name evidence="2" type="ORF">DGAL_LOCUS2317</name>
</gene>
<accession>A0A8J2VZX0</accession>
<reference evidence="2" key="1">
    <citation type="submission" date="2021-11" db="EMBL/GenBank/DDBJ databases">
        <authorList>
            <person name="Schell T."/>
        </authorList>
    </citation>
    <scope>NUCLEOTIDE SEQUENCE</scope>
    <source>
        <strain evidence="2">M5</strain>
    </source>
</reference>
<dbReference type="EMBL" id="CAKKLH010000032">
    <property type="protein sequence ID" value="CAH0100142.1"/>
    <property type="molecule type" value="Genomic_DNA"/>
</dbReference>
<keyword evidence="3" id="KW-1185">Reference proteome</keyword>
<evidence type="ECO:0000313" key="2">
    <source>
        <dbReference type="EMBL" id="CAH0100142.1"/>
    </source>
</evidence>
<evidence type="ECO:0000256" key="1">
    <source>
        <dbReference type="SAM" id="MobiDB-lite"/>
    </source>
</evidence>
<organism evidence="2 3">
    <name type="scientific">Daphnia galeata</name>
    <dbReference type="NCBI Taxonomy" id="27404"/>
    <lineage>
        <taxon>Eukaryota</taxon>
        <taxon>Metazoa</taxon>
        <taxon>Ecdysozoa</taxon>
        <taxon>Arthropoda</taxon>
        <taxon>Crustacea</taxon>
        <taxon>Branchiopoda</taxon>
        <taxon>Diplostraca</taxon>
        <taxon>Cladocera</taxon>
        <taxon>Anomopoda</taxon>
        <taxon>Daphniidae</taxon>
        <taxon>Daphnia</taxon>
    </lineage>
</organism>
<name>A0A8J2VZX0_9CRUS</name>
<dbReference type="AlphaFoldDB" id="A0A8J2VZX0"/>
<protein>
    <submittedName>
        <fullName evidence="2">Uncharacterized protein</fullName>
    </submittedName>
</protein>
<feature type="region of interest" description="Disordered" evidence="1">
    <location>
        <begin position="92"/>
        <end position="114"/>
    </location>
</feature>
<dbReference type="OrthoDB" id="6383538at2759"/>
<comment type="caution">
    <text evidence="2">The sequence shown here is derived from an EMBL/GenBank/DDBJ whole genome shotgun (WGS) entry which is preliminary data.</text>
</comment>
<proteinExistence type="predicted"/>